<sequence length="549" mass="61775">MALRRLIILATLTSVLILSFLGLFFLDVDLPTELHAFRLATLRKFKPTPTHGIGEDNTIHILPIAGAATEFDDEIEGTLKDILSHPPPSGPIADPRPEPADQNWGSDHGLSDTSSSVSLTSSFETTIPNGAIIHGFSVFDNLVMHDGMFYIVTHNRSAFPALREDLVWQVEGGLDGEDFQFITPDELVPLLGSSAIRVTGFSWIMYDVSQFMAHYYHWWGEIILGGWRVYSRVGLDPDGTFHPERLRLPDRFLLPIVVDGKWRDKSRVVGPLMRAAFPQAAIEERDHWLDLIRLNSTIVFQRSLITNRRAAHRHRWGGRWGKMVAGTQEVEVAEYDSSSPSPDHEGFWSPLRKSLTLNLLGYLPTFVSLTNRTVLSPSSDQSDKPVVTYIDRQGTGRRLTEESHTSIVEALELLEKEGLCEVQIVKMEHVGLREQVRLVARSAIIVGVHGNGLTHQLWMPPSERSTVIEIVYPGSYDFDYEMLARNMGHKHYIVWNDTLITYPKGTYHKGVQILEGFHSPRIYVHGPAVARKIKERLLGIDDDAGTLDV</sequence>
<protein>
    <recommendedName>
        <fullName evidence="9">Glycosyltransferase 61 catalytic domain-containing protein</fullName>
    </recommendedName>
</protein>
<keyword evidence="3" id="KW-0808">Transferase</keyword>
<keyword evidence="4" id="KW-0812">Transmembrane</keyword>
<organism evidence="10 11">
    <name type="scientific">Macrolepiota fuliginosa MF-IS2</name>
    <dbReference type="NCBI Taxonomy" id="1400762"/>
    <lineage>
        <taxon>Eukaryota</taxon>
        <taxon>Fungi</taxon>
        <taxon>Dikarya</taxon>
        <taxon>Basidiomycota</taxon>
        <taxon>Agaricomycotina</taxon>
        <taxon>Agaricomycetes</taxon>
        <taxon>Agaricomycetidae</taxon>
        <taxon>Agaricales</taxon>
        <taxon>Agaricineae</taxon>
        <taxon>Agaricaceae</taxon>
        <taxon>Macrolepiota</taxon>
    </lineage>
</organism>
<evidence type="ECO:0000313" key="11">
    <source>
        <dbReference type="Proteomes" id="UP000807342"/>
    </source>
</evidence>
<keyword evidence="11" id="KW-1185">Reference proteome</keyword>
<dbReference type="EMBL" id="MU151236">
    <property type="protein sequence ID" value="KAF9446635.1"/>
    <property type="molecule type" value="Genomic_DNA"/>
</dbReference>
<keyword evidence="5" id="KW-1133">Transmembrane helix</keyword>
<dbReference type="PANTHER" id="PTHR20961">
    <property type="entry name" value="GLYCOSYLTRANSFERASE"/>
    <property type="match status" value="1"/>
</dbReference>
<dbReference type="GO" id="GO:0097363">
    <property type="term" value="F:protein O-acetylglucosaminyltransferase activity"/>
    <property type="evidence" value="ECO:0007669"/>
    <property type="project" value="TreeGrafter"/>
</dbReference>
<feature type="region of interest" description="Disordered" evidence="8">
    <location>
        <begin position="80"/>
        <end position="116"/>
    </location>
</feature>
<keyword evidence="2" id="KW-0328">Glycosyltransferase</keyword>
<feature type="compositionally biased region" description="Low complexity" evidence="8">
    <location>
        <begin position="105"/>
        <end position="116"/>
    </location>
</feature>
<evidence type="ECO:0000259" key="9">
    <source>
        <dbReference type="Pfam" id="PF04577"/>
    </source>
</evidence>
<dbReference type="GO" id="GO:0035269">
    <property type="term" value="P:protein O-linked glycosylation via mannose"/>
    <property type="evidence" value="ECO:0007669"/>
    <property type="project" value="TreeGrafter"/>
</dbReference>
<evidence type="ECO:0000256" key="5">
    <source>
        <dbReference type="ARBA" id="ARBA00022989"/>
    </source>
</evidence>
<dbReference type="AlphaFoldDB" id="A0A9P6C2F7"/>
<comment type="caution">
    <text evidence="10">The sequence shown here is derived from an EMBL/GenBank/DDBJ whole genome shotgun (WGS) entry which is preliminary data.</text>
</comment>
<dbReference type="GO" id="GO:0005783">
    <property type="term" value="C:endoplasmic reticulum"/>
    <property type="evidence" value="ECO:0007669"/>
    <property type="project" value="TreeGrafter"/>
</dbReference>
<accession>A0A9P6C2F7</accession>
<evidence type="ECO:0000256" key="3">
    <source>
        <dbReference type="ARBA" id="ARBA00022679"/>
    </source>
</evidence>
<reference evidence="10" key="1">
    <citation type="submission" date="2020-11" db="EMBL/GenBank/DDBJ databases">
        <authorList>
            <consortium name="DOE Joint Genome Institute"/>
            <person name="Ahrendt S."/>
            <person name="Riley R."/>
            <person name="Andreopoulos W."/>
            <person name="Labutti K."/>
            <person name="Pangilinan J."/>
            <person name="Ruiz-Duenas F.J."/>
            <person name="Barrasa J.M."/>
            <person name="Sanchez-Garcia M."/>
            <person name="Camarero S."/>
            <person name="Miyauchi S."/>
            <person name="Serrano A."/>
            <person name="Linde D."/>
            <person name="Babiker R."/>
            <person name="Drula E."/>
            <person name="Ayuso-Fernandez I."/>
            <person name="Pacheco R."/>
            <person name="Padilla G."/>
            <person name="Ferreira P."/>
            <person name="Barriuso J."/>
            <person name="Kellner H."/>
            <person name="Castanera R."/>
            <person name="Alfaro M."/>
            <person name="Ramirez L."/>
            <person name="Pisabarro A.G."/>
            <person name="Kuo A."/>
            <person name="Tritt A."/>
            <person name="Lipzen A."/>
            <person name="He G."/>
            <person name="Yan M."/>
            <person name="Ng V."/>
            <person name="Cullen D."/>
            <person name="Martin F."/>
            <person name="Rosso M.-N."/>
            <person name="Henrissat B."/>
            <person name="Hibbett D."/>
            <person name="Martinez A.T."/>
            <person name="Grigoriev I.V."/>
        </authorList>
    </citation>
    <scope>NUCLEOTIDE SEQUENCE</scope>
    <source>
        <strain evidence="10">MF-IS2</strain>
    </source>
</reference>
<dbReference type="PANTHER" id="PTHR20961:SF38">
    <property type="entry name" value="PROTEIN O-LINKED-MANNOSE BETA-1,4-N-ACETYLGLUCOSAMINYLTRANSFERASE 2"/>
    <property type="match status" value="1"/>
</dbReference>
<keyword evidence="6" id="KW-0472">Membrane</keyword>
<evidence type="ECO:0000313" key="10">
    <source>
        <dbReference type="EMBL" id="KAF9446635.1"/>
    </source>
</evidence>
<evidence type="ECO:0000256" key="7">
    <source>
        <dbReference type="ARBA" id="ARBA00023180"/>
    </source>
</evidence>
<dbReference type="Pfam" id="PF04577">
    <property type="entry name" value="Glyco_transf_61"/>
    <property type="match status" value="1"/>
</dbReference>
<dbReference type="InterPro" id="IPR049625">
    <property type="entry name" value="Glyco_transf_61_cat"/>
</dbReference>
<feature type="domain" description="Glycosyltransferase 61 catalytic" evidence="9">
    <location>
        <begin position="368"/>
        <end position="462"/>
    </location>
</feature>
<dbReference type="OrthoDB" id="529273at2759"/>
<dbReference type="GO" id="GO:0016020">
    <property type="term" value="C:membrane"/>
    <property type="evidence" value="ECO:0007669"/>
    <property type="project" value="UniProtKB-SubCell"/>
</dbReference>
<evidence type="ECO:0000256" key="6">
    <source>
        <dbReference type="ARBA" id="ARBA00023136"/>
    </source>
</evidence>
<evidence type="ECO:0000256" key="8">
    <source>
        <dbReference type="SAM" id="MobiDB-lite"/>
    </source>
</evidence>
<evidence type="ECO:0000256" key="4">
    <source>
        <dbReference type="ARBA" id="ARBA00022692"/>
    </source>
</evidence>
<keyword evidence="7" id="KW-0325">Glycoprotein</keyword>
<dbReference type="InterPro" id="IPR007657">
    <property type="entry name" value="Glycosyltransferase_61"/>
</dbReference>
<evidence type="ECO:0000256" key="2">
    <source>
        <dbReference type="ARBA" id="ARBA00022676"/>
    </source>
</evidence>
<comment type="subcellular location">
    <subcellularLocation>
        <location evidence="1">Membrane</location>
        <topology evidence="1">Single-pass membrane protein</topology>
    </subcellularLocation>
</comment>
<proteinExistence type="predicted"/>
<evidence type="ECO:0000256" key="1">
    <source>
        <dbReference type="ARBA" id="ARBA00004167"/>
    </source>
</evidence>
<name>A0A9P6C2F7_9AGAR</name>
<gene>
    <name evidence="10" type="ORF">P691DRAFT_732890</name>
</gene>
<dbReference type="Proteomes" id="UP000807342">
    <property type="component" value="Unassembled WGS sequence"/>
</dbReference>